<protein>
    <recommendedName>
        <fullName evidence="8">TauD/TfdA-like domain-containing protein</fullName>
    </recommendedName>
</protein>
<feature type="compositionally biased region" description="Basic and acidic residues" evidence="7">
    <location>
        <begin position="559"/>
        <end position="576"/>
    </location>
</feature>
<dbReference type="SUPFAM" id="SSF51197">
    <property type="entry name" value="Clavaminate synthase-like"/>
    <property type="match status" value="1"/>
</dbReference>
<dbReference type="GO" id="GO:0046872">
    <property type="term" value="F:metal ion binding"/>
    <property type="evidence" value="ECO:0007669"/>
    <property type="project" value="UniProtKB-KW"/>
</dbReference>
<dbReference type="Gene3D" id="3.60.130.10">
    <property type="entry name" value="Clavaminate synthase-like"/>
    <property type="match status" value="1"/>
</dbReference>
<dbReference type="OrthoDB" id="406634at2759"/>
<evidence type="ECO:0000313" key="9">
    <source>
        <dbReference type="EMBL" id="ODO00249.1"/>
    </source>
</evidence>
<dbReference type="Pfam" id="PF02668">
    <property type="entry name" value="TauD"/>
    <property type="match status" value="1"/>
</dbReference>
<evidence type="ECO:0000256" key="1">
    <source>
        <dbReference type="ARBA" id="ARBA00001954"/>
    </source>
</evidence>
<dbReference type="GO" id="GO:0051213">
    <property type="term" value="F:dioxygenase activity"/>
    <property type="evidence" value="ECO:0007669"/>
    <property type="project" value="UniProtKB-KW"/>
</dbReference>
<organism evidence="9 10">
    <name type="scientific">Cryptococcus amylolentus CBS 6273</name>
    <dbReference type="NCBI Taxonomy" id="1296118"/>
    <lineage>
        <taxon>Eukaryota</taxon>
        <taxon>Fungi</taxon>
        <taxon>Dikarya</taxon>
        <taxon>Basidiomycota</taxon>
        <taxon>Agaricomycotina</taxon>
        <taxon>Tremellomycetes</taxon>
        <taxon>Tremellales</taxon>
        <taxon>Cryptococcaceae</taxon>
        <taxon>Cryptococcus</taxon>
    </lineage>
</organism>
<evidence type="ECO:0000256" key="7">
    <source>
        <dbReference type="SAM" id="MobiDB-lite"/>
    </source>
</evidence>
<evidence type="ECO:0000256" key="4">
    <source>
        <dbReference type="ARBA" id="ARBA00022964"/>
    </source>
</evidence>
<comment type="cofactor">
    <cofactor evidence="1">
        <name>Fe(2+)</name>
        <dbReference type="ChEBI" id="CHEBI:29033"/>
    </cofactor>
</comment>
<proteinExistence type="inferred from homology"/>
<dbReference type="PANTHER" id="PTHR10696">
    <property type="entry name" value="GAMMA-BUTYROBETAINE HYDROXYLASE-RELATED"/>
    <property type="match status" value="1"/>
</dbReference>
<dbReference type="AlphaFoldDB" id="A0A1E3JH85"/>
<dbReference type="InterPro" id="IPR003819">
    <property type="entry name" value="TauD/TfdA-like"/>
</dbReference>
<dbReference type="GO" id="GO:0045329">
    <property type="term" value="P:carnitine biosynthetic process"/>
    <property type="evidence" value="ECO:0007669"/>
    <property type="project" value="TreeGrafter"/>
</dbReference>
<evidence type="ECO:0000256" key="5">
    <source>
        <dbReference type="ARBA" id="ARBA00023002"/>
    </source>
</evidence>
<feature type="region of interest" description="Disordered" evidence="7">
    <location>
        <begin position="96"/>
        <end position="115"/>
    </location>
</feature>
<keyword evidence="3" id="KW-0479">Metal-binding</keyword>
<dbReference type="GO" id="GO:0005739">
    <property type="term" value="C:mitochondrion"/>
    <property type="evidence" value="ECO:0007669"/>
    <property type="project" value="TreeGrafter"/>
</dbReference>
<feature type="domain" description="TauD/TfdA-like" evidence="8">
    <location>
        <begin position="255"/>
        <end position="497"/>
    </location>
</feature>
<keyword evidence="4" id="KW-0223">Dioxygenase</keyword>
<sequence length="576" mass="65194">MPPRIPLRPLTRAHSTSPFPHGSTAPQALTVPNAHLRKHPKRSPPPLPPTDASEEQQLLKPPPLNPISLSANPWAESYVVAEDDIEDSFIEGITVEDACSPSEGGRRKRHKRRPDEPIHEIKFSAHEKVVIYQNFVSFTSHGRSGVITHARLLDSCSCALCRDKSTRQKNTTTGESVRESKRVKFVKGHVSYGSVQVPALLASWIGPKGNRNDGQSHVSVFPMFRLRGMIESDNSSYTRSPTFVRQTWDGESLPLTNLRFKYSDLPQSLFKVLEQLQVYGIAIVEGVPTDTTGNDDCTLRKVTNMVGEIRNTFYGETWNVKSMKQSKNVAYTSVNLGLHMDLLYFSSPPRFQLLHCLRNRVEGGSSYFVDSFRAVNDLPKEKRRFLSSVTIPYQYDNDGHFLRYRHPIISPDYAPNSLHAAVNWSPPFRGPAEALDMPQDDIVAAAKQESKVFQAIADFEERLSDPRYRYEFTMQEGDLVLFDNRRVLHARTAFYDKDKESPEGVSEADKDDDESTEPTRWLKGCYLDGEVVWDKLATLRLESLRNTRNSQRRRRKSGGKKEAREEAAGGEKESEA</sequence>
<keyword evidence="6" id="KW-0408">Iron</keyword>
<evidence type="ECO:0000259" key="8">
    <source>
        <dbReference type="Pfam" id="PF02668"/>
    </source>
</evidence>
<feature type="region of interest" description="Disordered" evidence="7">
    <location>
        <begin position="498"/>
        <end position="519"/>
    </location>
</feature>
<evidence type="ECO:0000256" key="2">
    <source>
        <dbReference type="ARBA" id="ARBA00008654"/>
    </source>
</evidence>
<dbReference type="EMBL" id="MEKH01000011">
    <property type="protein sequence ID" value="ODO00249.1"/>
    <property type="molecule type" value="Genomic_DNA"/>
</dbReference>
<evidence type="ECO:0000313" key="10">
    <source>
        <dbReference type="Proteomes" id="UP000095149"/>
    </source>
</evidence>
<keyword evidence="5" id="KW-0560">Oxidoreductase</keyword>
<name>A0A1E3JH85_9TREE</name>
<evidence type="ECO:0000256" key="3">
    <source>
        <dbReference type="ARBA" id="ARBA00022723"/>
    </source>
</evidence>
<accession>A0A1E3JH85</accession>
<comment type="caution">
    <text evidence="9">The sequence shown here is derived from an EMBL/GenBank/DDBJ whole genome shotgun (WGS) entry which is preliminary data.</text>
</comment>
<reference evidence="9 10" key="1">
    <citation type="submission" date="2016-06" db="EMBL/GenBank/DDBJ databases">
        <title>Evolution of pathogenesis and genome organization in the Tremellales.</title>
        <authorList>
            <person name="Cuomo C."/>
            <person name="Litvintseva A."/>
            <person name="Heitman J."/>
            <person name="Chen Y."/>
            <person name="Sun S."/>
            <person name="Springer D."/>
            <person name="Dromer F."/>
            <person name="Young S."/>
            <person name="Zeng Q."/>
            <person name="Chapman S."/>
            <person name="Gujja S."/>
            <person name="Saif S."/>
            <person name="Birren B."/>
        </authorList>
    </citation>
    <scope>NUCLEOTIDE SEQUENCE [LARGE SCALE GENOMIC DNA]</scope>
    <source>
        <strain evidence="9 10">CBS 6273</strain>
    </source>
</reference>
<evidence type="ECO:0000256" key="6">
    <source>
        <dbReference type="ARBA" id="ARBA00023004"/>
    </source>
</evidence>
<dbReference type="InterPro" id="IPR042098">
    <property type="entry name" value="TauD-like_sf"/>
</dbReference>
<dbReference type="PANTHER" id="PTHR10696:SF25">
    <property type="entry name" value="OXIDOREDUCTASE AIM17-RELATED"/>
    <property type="match status" value="1"/>
</dbReference>
<feature type="region of interest" description="Disordered" evidence="7">
    <location>
        <begin position="1"/>
        <end position="67"/>
    </location>
</feature>
<comment type="similarity">
    <text evidence="2">Belongs to the gamma-BBH/TMLD family.</text>
</comment>
<dbReference type="InterPro" id="IPR050411">
    <property type="entry name" value="AlphaKG_dependent_hydroxylases"/>
</dbReference>
<gene>
    <name evidence="9" type="ORF">I350_06878</name>
</gene>
<dbReference type="Proteomes" id="UP000095149">
    <property type="component" value="Unassembled WGS sequence"/>
</dbReference>
<feature type="region of interest" description="Disordered" evidence="7">
    <location>
        <begin position="547"/>
        <end position="576"/>
    </location>
</feature>